<protein>
    <submittedName>
        <fullName evidence="2">Protein arginine N-methyltransferase 3</fullName>
    </submittedName>
</protein>
<accession>A0AAD3ML04</accession>
<evidence type="ECO:0000313" key="3">
    <source>
        <dbReference type="Proteomes" id="UP001279410"/>
    </source>
</evidence>
<dbReference type="Gene3D" id="3.40.50.150">
    <property type="entry name" value="Vaccinia Virus protein VP39"/>
    <property type="match status" value="1"/>
</dbReference>
<dbReference type="InterPro" id="IPR029063">
    <property type="entry name" value="SAM-dependent_MTases_sf"/>
</dbReference>
<keyword evidence="3" id="KW-1185">Reference proteome</keyword>
<sequence>MDIVRSNQLEDKITLIKGRIEDINLPVEKVDIIISEWMAGRPKLNAPLKSSLIHEHPVSVPPPPPPSIVKPQGHEQGSPARDFPSSHQGN</sequence>
<feature type="compositionally biased region" description="Pro residues" evidence="1">
    <location>
        <begin position="59"/>
        <end position="68"/>
    </location>
</feature>
<reference evidence="2" key="1">
    <citation type="submission" date="2022-08" db="EMBL/GenBank/DDBJ databases">
        <title>Genome sequencing of akame (Lates japonicus).</title>
        <authorList>
            <person name="Hashiguchi Y."/>
            <person name="Takahashi H."/>
        </authorList>
    </citation>
    <scope>NUCLEOTIDE SEQUENCE</scope>
    <source>
        <strain evidence="2">Kochi</strain>
    </source>
</reference>
<evidence type="ECO:0000313" key="2">
    <source>
        <dbReference type="EMBL" id="GLD55807.1"/>
    </source>
</evidence>
<comment type="caution">
    <text evidence="2">The sequence shown here is derived from an EMBL/GenBank/DDBJ whole genome shotgun (WGS) entry which is preliminary data.</text>
</comment>
<feature type="region of interest" description="Disordered" evidence="1">
    <location>
        <begin position="54"/>
        <end position="90"/>
    </location>
</feature>
<name>A0AAD3ML04_LATJO</name>
<evidence type="ECO:0000256" key="1">
    <source>
        <dbReference type="SAM" id="MobiDB-lite"/>
    </source>
</evidence>
<organism evidence="2 3">
    <name type="scientific">Lates japonicus</name>
    <name type="common">Japanese lates</name>
    <dbReference type="NCBI Taxonomy" id="270547"/>
    <lineage>
        <taxon>Eukaryota</taxon>
        <taxon>Metazoa</taxon>
        <taxon>Chordata</taxon>
        <taxon>Craniata</taxon>
        <taxon>Vertebrata</taxon>
        <taxon>Euteleostomi</taxon>
        <taxon>Actinopterygii</taxon>
        <taxon>Neopterygii</taxon>
        <taxon>Teleostei</taxon>
        <taxon>Neoteleostei</taxon>
        <taxon>Acanthomorphata</taxon>
        <taxon>Carangaria</taxon>
        <taxon>Carangaria incertae sedis</taxon>
        <taxon>Centropomidae</taxon>
        <taxon>Lates</taxon>
    </lineage>
</organism>
<dbReference type="EMBL" id="BRZM01000022">
    <property type="protein sequence ID" value="GLD55807.1"/>
    <property type="molecule type" value="Genomic_DNA"/>
</dbReference>
<gene>
    <name evidence="2" type="ORF">AKAME5_000823200</name>
</gene>
<proteinExistence type="predicted"/>
<dbReference type="Proteomes" id="UP001279410">
    <property type="component" value="Unassembled WGS sequence"/>
</dbReference>
<dbReference type="AlphaFoldDB" id="A0AAD3ML04"/>
<dbReference type="SUPFAM" id="SSF53335">
    <property type="entry name" value="S-adenosyl-L-methionine-dependent methyltransferases"/>
    <property type="match status" value="1"/>
</dbReference>